<dbReference type="PROSITE" id="PS50297">
    <property type="entry name" value="ANK_REP_REGION"/>
    <property type="match status" value="1"/>
</dbReference>
<dbReference type="Proteomes" id="UP000229897">
    <property type="component" value="Chromosome"/>
</dbReference>
<evidence type="ECO:0000256" key="1">
    <source>
        <dbReference type="PROSITE-ProRule" id="PRU00023"/>
    </source>
</evidence>
<keyword evidence="3" id="KW-1185">Reference proteome</keyword>
<dbReference type="SUPFAM" id="SSF48403">
    <property type="entry name" value="Ankyrin repeat"/>
    <property type="match status" value="1"/>
</dbReference>
<dbReference type="PROSITE" id="PS50088">
    <property type="entry name" value="ANK_REPEAT"/>
    <property type="match status" value="1"/>
</dbReference>
<dbReference type="Gene3D" id="1.25.40.20">
    <property type="entry name" value="Ankyrin repeat-containing domain"/>
    <property type="match status" value="1"/>
</dbReference>
<organism evidence="2 3">
    <name type="scientific">Massilia violaceinigra</name>
    <dbReference type="NCBI Taxonomy" id="2045208"/>
    <lineage>
        <taxon>Bacteria</taxon>
        <taxon>Pseudomonadati</taxon>
        <taxon>Pseudomonadota</taxon>
        <taxon>Betaproteobacteria</taxon>
        <taxon>Burkholderiales</taxon>
        <taxon>Oxalobacteraceae</taxon>
        <taxon>Telluria group</taxon>
        <taxon>Massilia</taxon>
    </lineage>
</organism>
<protein>
    <submittedName>
        <fullName evidence="2">Uncharacterized protein</fullName>
    </submittedName>
</protein>
<keyword evidence="1" id="KW-0040">ANK repeat</keyword>
<sequence>MGEQRAAMSKRFARIAATGGAAVRLGEDARTPLQEAIRRRRADLVGTLLDNGAKADAASAWQAVETRQPAILRLLVSHGAPLSAATPAGPALAGYVR</sequence>
<gene>
    <name evidence="2" type="ORF">CR152_21645</name>
</gene>
<feature type="repeat" description="ANK" evidence="1">
    <location>
        <begin position="28"/>
        <end position="60"/>
    </location>
</feature>
<dbReference type="AlphaFoldDB" id="A0A2D2DPB9"/>
<dbReference type="EMBL" id="CP024608">
    <property type="protein sequence ID" value="ATQ76833.1"/>
    <property type="molecule type" value="Genomic_DNA"/>
</dbReference>
<evidence type="ECO:0000313" key="3">
    <source>
        <dbReference type="Proteomes" id="UP000229897"/>
    </source>
</evidence>
<dbReference type="RefSeq" id="WP_099878427.1">
    <property type="nucleotide sequence ID" value="NZ_CP024608.1"/>
</dbReference>
<dbReference type="InterPro" id="IPR036770">
    <property type="entry name" value="Ankyrin_rpt-contain_sf"/>
</dbReference>
<evidence type="ECO:0000313" key="2">
    <source>
        <dbReference type="EMBL" id="ATQ76833.1"/>
    </source>
</evidence>
<reference evidence="2" key="1">
    <citation type="submission" date="2017-10" db="EMBL/GenBank/DDBJ databases">
        <title>Massilia psychrophilum sp. nov., a novel purple-pigmented bacterium isolated from Tianshan glacier, Xinjiang Municipality, China.</title>
        <authorList>
            <person name="Wang H."/>
        </authorList>
    </citation>
    <scope>NUCLEOTIDE SEQUENCE [LARGE SCALE GENOMIC DNA]</scope>
    <source>
        <strain evidence="2">B2</strain>
    </source>
</reference>
<proteinExistence type="predicted"/>
<dbReference type="KEGG" id="mass:CR152_21645"/>
<dbReference type="InterPro" id="IPR002110">
    <property type="entry name" value="Ankyrin_rpt"/>
</dbReference>
<accession>A0A2D2DPB9</accession>
<name>A0A2D2DPB9_9BURK</name>